<dbReference type="PANTHER" id="PTHR15549:SF26">
    <property type="entry name" value="AXIAL BUDDING PATTERN PROTEIN 2-RELATED"/>
    <property type="match status" value="1"/>
</dbReference>
<evidence type="ECO:0000256" key="4">
    <source>
        <dbReference type="ARBA" id="ARBA00023136"/>
    </source>
</evidence>
<dbReference type="RefSeq" id="XP_018743353.1">
    <property type="nucleotide sequence ID" value="XM_018887581.1"/>
</dbReference>
<keyword evidence="2 6" id="KW-0812">Transmembrane</keyword>
<keyword evidence="8" id="KW-1185">Reference proteome</keyword>
<feature type="region of interest" description="Disordered" evidence="5">
    <location>
        <begin position="284"/>
        <end position="356"/>
    </location>
</feature>
<feature type="compositionally biased region" description="Gly residues" evidence="5">
    <location>
        <begin position="43"/>
        <end position="59"/>
    </location>
</feature>
<feature type="compositionally biased region" description="Polar residues" evidence="5">
    <location>
        <begin position="22"/>
        <end position="33"/>
    </location>
</feature>
<dbReference type="GO" id="GO:0071944">
    <property type="term" value="C:cell periphery"/>
    <property type="evidence" value="ECO:0007669"/>
    <property type="project" value="UniProtKB-ARBA"/>
</dbReference>
<feature type="region of interest" description="Disordered" evidence="5">
    <location>
        <begin position="1"/>
        <end position="59"/>
    </location>
</feature>
<sequence length="389" mass="41278">MEQIANQIDRDDTGDIVKDMQNAPSSTNINFPLSSSRGDSDGVVGGSGNGNTGVGGGGSSSQTKVIVFNSTNFEDGYVFQLKDSDQNKKIIGFSKTDPKTTLDVVQWQVINDENIQALGDAEFSDAKAQGQLIDVGNNSVTLNFTGQTAKYYGKEMYIQIDWKKDGASGSTKTELFTVTNTDNTTEIAELDTQLKEDNSQQGTLESTASSSSSATATLSPSSTSGAEESSGGGGGLSTGATAGIAVGAVIGGLLIIGALVWFFLRRRRRSKKAGDEYVTQQTYAVDKETHGRATDSPNSPYSDENHMQPVALGSLDRDRGVAPTPPPGAVPRSSIGSHDRAAHSGAQTPQGMPSNVAHLVEDGMTVDEIRRLEEEERQLDDEIERAARR</sequence>
<evidence type="ECO:0000256" key="5">
    <source>
        <dbReference type="SAM" id="MobiDB-lite"/>
    </source>
</evidence>
<evidence type="ECO:0000313" key="8">
    <source>
        <dbReference type="Proteomes" id="UP000009096"/>
    </source>
</evidence>
<dbReference type="Proteomes" id="UP000009096">
    <property type="component" value="Chromosome 1"/>
</dbReference>
<dbReference type="eggNOG" id="ENOG502SZSI">
    <property type="taxonomic scope" value="Eukaryota"/>
</dbReference>
<dbReference type="VEuPathDB" id="FungiDB:FVEG_00898"/>
<dbReference type="GO" id="GO:0016020">
    <property type="term" value="C:membrane"/>
    <property type="evidence" value="ECO:0007669"/>
    <property type="project" value="UniProtKB-SubCell"/>
</dbReference>
<protein>
    <recommendedName>
        <fullName evidence="9">Mid2 domain-containing protein</fullName>
    </recommendedName>
</protein>
<proteinExistence type="predicted"/>
<gene>
    <name evidence="7" type="ORF">FVEG_00898</name>
</gene>
<feature type="transmembrane region" description="Helical" evidence="6">
    <location>
        <begin position="244"/>
        <end position="264"/>
    </location>
</feature>
<dbReference type="AlphaFoldDB" id="W7LX85"/>
<evidence type="ECO:0000256" key="6">
    <source>
        <dbReference type="SAM" id="Phobius"/>
    </source>
</evidence>
<evidence type="ECO:0000256" key="3">
    <source>
        <dbReference type="ARBA" id="ARBA00022989"/>
    </source>
</evidence>
<keyword evidence="4 6" id="KW-0472">Membrane</keyword>
<keyword evidence="3 6" id="KW-1133">Transmembrane helix</keyword>
<name>W7LX85_GIBM7</name>
<evidence type="ECO:0000256" key="1">
    <source>
        <dbReference type="ARBA" id="ARBA00004167"/>
    </source>
</evidence>
<feature type="region of interest" description="Disordered" evidence="5">
    <location>
        <begin position="194"/>
        <end position="234"/>
    </location>
</feature>
<dbReference type="OMA" id="DENHMQP"/>
<dbReference type="GeneID" id="30059232"/>
<comment type="subcellular location">
    <subcellularLocation>
        <location evidence="1">Membrane</location>
        <topology evidence="1">Single-pass membrane protein</topology>
    </subcellularLocation>
</comment>
<feature type="compositionally biased region" description="Basic and acidic residues" evidence="5">
    <location>
        <begin position="8"/>
        <end position="18"/>
    </location>
</feature>
<dbReference type="CDD" id="cd12087">
    <property type="entry name" value="TM_EGFR-like"/>
    <property type="match status" value="1"/>
</dbReference>
<dbReference type="EMBL" id="CM000578">
    <property type="protein sequence ID" value="EWG37162.1"/>
    <property type="molecule type" value="Genomic_DNA"/>
</dbReference>
<dbReference type="HOGENOM" id="CLU_709901_0_0_1"/>
<dbReference type="OrthoDB" id="5240751at2759"/>
<dbReference type="EMBL" id="DS022242">
    <property type="protein sequence ID" value="EWG37162.1"/>
    <property type="molecule type" value="Genomic_DNA"/>
</dbReference>
<dbReference type="InterPro" id="IPR051694">
    <property type="entry name" value="Immunoregulatory_rcpt-like"/>
</dbReference>
<accession>W7LX85</accession>
<dbReference type="KEGG" id="fvr:FVEG_00898"/>
<evidence type="ECO:0000256" key="2">
    <source>
        <dbReference type="ARBA" id="ARBA00022692"/>
    </source>
</evidence>
<feature type="compositionally biased region" description="Low complexity" evidence="5">
    <location>
        <begin position="206"/>
        <end position="229"/>
    </location>
</feature>
<dbReference type="PANTHER" id="PTHR15549">
    <property type="entry name" value="PAIRED IMMUNOGLOBULIN-LIKE TYPE 2 RECEPTOR"/>
    <property type="match status" value="1"/>
</dbReference>
<evidence type="ECO:0000313" key="7">
    <source>
        <dbReference type="EMBL" id="EWG37162.1"/>
    </source>
</evidence>
<evidence type="ECO:0008006" key="9">
    <source>
        <dbReference type="Google" id="ProtNLM"/>
    </source>
</evidence>
<reference evidence="7 8" key="1">
    <citation type="journal article" date="2010" name="Nature">
        <title>Comparative genomics reveals mobile pathogenicity chromosomes in Fusarium.</title>
        <authorList>
            <person name="Ma L.J."/>
            <person name="van der Does H.C."/>
            <person name="Borkovich K.A."/>
            <person name="Coleman J.J."/>
            <person name="Daboussi M.J."/>
            <person name="Di Pietro A."/>
            <person name="Dufresne M."/>
            <person name="Freitag M."/>
            <person name="Grabherr M."/>
            <person name="Henrissat B."/>
            <person name="Houterman P.M."/>
            <person name="Kang S."/>
            <person name="Shim W.B."/>
            <person name="Woloshuk C."/>
            <person name="Xie X."/>
            <person name="Xu J.R."/>
            <person name="Antoniw J."/>
            <person name="Baker S.E."/>
            <person name="Bluhm B.H."/>
            <person name="Breakspear A."/>
            <person name="Brown D.W."/>
            <person name="Butchko R.A."/>
            <person name="Chapman S."/>
            <person name="Coulson R."/>
            <person name="Coutinho P.M."/>
            <person name="Danchin E.G."/>
            <person name="Diener A."/>
            <person name="Gale L.R."/>
            <person name="Gardiner D.M."/>
            <person name="Goff S."/>
            <person name="Hammond-Kosack K.E."/>
            <person name="Hilburn K."/>
            <person name="Hua-Van A."/>
            <person name="Jonkers W."/>
            <person name="Kazan K."/>
            <person name="Kodira C.D."/>
            <person name="Koehrsen M."/>
            <person name="Kumar L."/>
            <person name="Lee Y.H."/>
            <person name="Li L."/>
            <person name="Manners J.M."/>
            <person name="Miranda-Saavedra D."/>
            <person name="Mukherjee M."/>
            <person name="Park G."/>
            <person name="Park J."/>
            <person name="Park S.Y."/>
            <person name="Proctor R.H."/>
            <person name="Regev A."/>
            <person name="Ruiz-Roldan M.C."/>
            <person name="Sain D."/>
            <person name="Sakthikumar S."/>
            <person name="Sykes S."/>
            <person name="Schwartz D.C."/>
            <person name="Turgeon B.G."/>
            <person name="Wapinski I."/>
            <person name="Yoder O."/>
            <person name="Young S."/>
            <person name="Zeng Q."/>
            <person name="Zhou S."/>
            <person name="Galagan J."/>
            <person name="Cuomo C.A."/>
            <person name="Kistler H.C."/>
            <person name="Rep M."/>
        </authorList>
    </citation>
    <scope>NUCLEOTIDE SEQUENCE [LARGE SCALE GENOMIC DNA]</scope>
    <source>
        <strain evidence="8">M3125 / FGSC 7600</strain>
    </source>
</reference>
<organism evidence="7 8">
    <name type="scientific">Gibberella moniliformis (strain M3125 / FGSC 7600)</name>
    <name type="common">Maize ear and stalk rot fungus</name>
    <name type="synonym">Fusarium verticillioides</name>
    <dbReference type="NCBI Taxonomy" id="334819"/>
    <lineage>
        <taxon>Eukaryota</taxon>
        <taxon>Fungi</taxon>
        <taxon>Dikarya</taxon>
        <taxon>Ascomycota</taxon>
        <taxon>Pezizomycotina</taxon>
        <taxon>Sordariomycetes</taxon>
        <taxon>Hypocreomycetidae</taxon>
        <taxon>Hypocreales</taxon>
        <taxon>Nectriaceae</taxon>
        <taxon>Fusarium</taxon>
        <taxon>Fusarium fujikuroi species complex</taxon>
    </lineage>
</organism>